<dbReference type="GO" id="GO:0006020">
    <property type="term" value="P:inositol metabolic process"/>
    <property type="evidence" value="ECO:0007669"/>
    <property type="project" value="TreeGrafter"/>
</dbReference>
<dbReference type="CDD" id="cd01639">
    <property type="entry name" value="IMPase"/>
    <property type="match status" value="1"/>
</dbReference>
<feature type="binding site" evidence="8">
    <location>
        <position position="83"/>
    </location>
    <ligand>
        <name>Mg(2+)</name>
        <dbReference type="ChEBI" id="CHEBI:18420"/>
        <label>1</label>
        <note>catalytic</note>
    </ligand>
</feature>
<dbReference type="EC" id="3.1.3.25" evidence="9"/>
<dbReference type="EMBL" id="VYKK01000030">
    <property type="protein sequence ID" value="KAA8997145.1"/>
    <property type="molecule type" value="Genomic_DNA"/>
</dbReference>
<evidence type="ECO:0000256" key="5">
    <source>
        <dbReference type="ARBA" id="ARBA00022801"/>
    </source>
</evidence>
<dbReference type="PRINTS" id="PR00377">
    <property type="entry name" value="IMPHPHTASES"/>
</dbReference>
<dbReference type="FunFam" id="3.30.540.10:FF:000013">
    <property type="entry name" value="Inositol-1-monophosphatase"/>
    <property type="match status" value="1"/>
</dbReference>
<dbReference type="InterPro" id="IPR022337">
    <property type="entry name" value="Inositol_monophosphatase_SuhB"/>
</dbReference>
<dbReference type="Pfam" id="PF00459">
    <property type="entry name" value="Inositol_P"/>
    <property type="match status" value="1"/>
</dbReference>
<dbReference type="Gene3D" id="3.30.540.10">
    <property type="entry name" value="Fructose-1,6-Bisphosphatase, subunit A, domain 1"/>
    <property type="match status" value="1"/>
</dbReference>
<comment type="similarity">
    <text evidence="3 9">Belongs to the inositol monophosphatase superfamily.</text>
</comment>
<name>A0A5J5FUC9_9BACL</name>
<dbReference type="Gene3D" id="3.40.190.80">
    <property type="match status" value="1"/>
</dbReference>
<evidence type="ECO:0000256" key="2">
    <source>
        <dbReference type="ARBA" id="ARBA00001946"/>
    </source>
</evidence>
<feature type="binding site" evidence="8">
    <location>
        <position position="110"/>
    </location>
    <ligand>
        <name>Mg(2+)</name>
        <dbReference type="ChEBI" id="CHEBI:18420"/>
        <label>1</label>
        <note>catalytic</note>
    </ligand>
</feature>
<gene>
    <name evidence="10" type="ORF">F4V43_17780</name>
</gene>
<evidence type="ECO:0000313" key="11">
    <source>
        <dbReference type="Proteomes" id="UP000367750"/>
    </source>
</evidence>
<dbReference type="GO" id="GO:0008934">
    <property type="term" value="F:inositol monophosphate 1-phosphatase activity"/>
    <property type="evidence" value="ECO:0007669"/>
    <property type="project" value="InterPro"/>
</dbReference>
<protein>
    <recommendedName>
        <fullName evidence="9">Inositol-1-monophosphatase</fullName>
        <ecNumber evidence="9">3.1.3.25</ecNumber>
    </recommendedName>
</protein>
<evidence type="ECO:0000256" key="1">
    <source>
        <dbReference type="ARBA" id="ARBA00001033"/>
    </source>
</evidence>
<comment type="caution">
    <text evidence="10">The sequence shown here is derived from an EMBL/GenBank/DDBJ whole genome shotgun (WGS) entry which is preliminary data.</text>
</comment>
<keyword evidence="5 9" id="KW-0378">Hydrolase</keyword>
<keyword evidence="4 8" id="KW-0479">Metal-binding</keyword>
<feature type="binding site" evidence="8">
    <location>
        <position position="238"/>
    </location>
    <ligand>
        <name>Mg(2+)</name>
        <dbReference type="ChEBI" id="CHEBI:18420"/>
        <label>1</label>
        <note>catalytic</note>
    </ligand>
</feature>
<keyword evidence="11" id="KW-1185">Reference proteome</keyword>
<dbReference type="GO" id="GO:0046854">
    <property type="term" value="P:phosphatidylinositol phosphate biosynthetic process"/>
    <property type="evidence" value="ECO:0007669"/>
    <property type="project" value="InterPro"/>
</dbReference>
<evidence type="ECO:0000256" key="3">
    <source>
        <dbReference type="ARBA" id="ARBA00009759"/>
    </source>
</evidence>
<dbReference type="Proteomes" id="UP000367750">
    <property type="component" value="Unassembled WGS sequence"/>
</dbReference>
<dbReference type="PRINTS" id="PR01959">
    <property type="entry name" value="SBIMPHPHTASE"/>
</dbReference>
<organism evidence="10 11">
    <name type="scientific">Paenibacillus spiritus</name>
    <dbReference type="NCBI Taxonomy" id="2496557"/>
    <lineage>
        <taxon>Bacteria</taxon>
        <taxon>Bacillati</taxon>
        <taxon>Bacillota</taxon>
        <taxon>Bacilli</taxon>
        <taxon>Bacillales</taxon>
        <taxon>Paenibacillaceae</taxon>
        <taxon>Paenibacillus</taxon>
    </lineage>
</organism>
<dbReference type="InterPro" id="IPR020550">
    <property type="entry name" value="Inositol_monophosphatase_CS"/>
</dbReference>
<dbReference type="GO" id="GO:0007165">
    <property type="term" value="P:signal transduction"/>
    <property type="evidence" value="ECO:0007669"/>
    <property type="project" value="TreeGrafter"/>
</dbReference>
<comment type="subunit">
    <text evidence="7">Homodimer. The rRNA transcription and antitermination complex (rrnTAC) consists of RNA polymerase (RNAP), NusA, NusB, NusE (rpsJ), NusG, SubB, ribosomal protein S4, DNA and precursor rRNA; S4 is more flexible than other subunits.</text>
</comment>
<evidence type="ECO:0000256" key="7">
    <source>
        <dbReference type="ARBA" id="ARBA00063608"/>
    </source>
</evidence>
<dbReference type="GO" id="GO:0046872">
    <property type="term" value="F:metal ion binding"/>
    <property type="evidence" value="ECO:0007669"/>
    <property type="project" value="UniProtKB-KW"/>
</dbReference>
<dbReference type="RefSeq" id="WP_150459610.1">
    <property type="nucleotide sequence ID" value="NZ_VYKK01000030.1"/>
</dbReference>
<sequence length="291" mass="31130">MNATNPGGQEREPYIVTGKGYTAVAINAAAKAGEFIKSRQGQIKEVGTKASAQDLVTEVDKGVEQMVRRLVMTHYPHHAFLGEESVEPGTPLADFARREAEKNEYLWVVDPVDGTVNFVHGFPFYCVSIALYIKGELSVGIIYDPIRDEMFVAEKGKGAYRHGIKTRVSAERKLDDSLLAVGFPPDRVHAQPANLAGLQALLPKVRSVRAAGSAALHLAYVAAGRVSGYCEFGLSPWDCAAGVLMVTESGGTVTEISGAPYTIGSRNIAATNGLIHDELLTTLRESGAAGE</sequence>
<dbReference type="PANTHER" id="PTHR20854:SF4">
    <property type="entry name" value="INOSITOL-1-MONOPHOSPHATASE-RELATED"/>
    <property type="match status" value="1"/>
</dbReference>
<comment type="cofactor">
    <cofactor evidence="2 8 9">
        <name>Mg(2+)</name>
        <dbReference type="ChEBI" id="CHEBI:18420"/>
    </cofactor>
</comment>
<proteinExistence type="inferred from homology"/>
<dbReference type="AlphaFoldDB" id="A0A5J5FUC9"/>
<evidence type="ECO:0000256" key="9">
    <source>
        <dbReference type="RuleBase" id="RU364068"/>
    </source>
</evidence>
<reference evidence="10 11" key="1">
    <citation type="submission" date="2019-09" db="EMBL/GenBank/DDBJ databases">
        <title>Bacillus ochoae sp. nov., Paenibacillus whitsoniae sp. nov., Paenibacillus spiritus sp. nov. Isolated from the Mars Exploration Rover during spacecraft assembly.</title>
        <authorList>
            <person name="Seuylemezian A."/>
            <person name="Vaishampayan P."/>
        </authorList>
    </citation>
    <scope>NUCLEOTIDE SEQUENCE [LARGE SCALE GENOMIC DNA]</scope>
    <source>
        <strain evidence="10 11">MER_111</strain>
    </source>
</reference>
<evidence type="ECO:0000313" key="10">
    <source>
        <dbReference type="EMBL" id="KAA8997145.1"/>
    </source>
</evidence>
<comment type="catalytic activity">
    <reaction evidence="1 9">
        <text>a myo-inositol phosphate + H2O = myo-inositol + phosphate</text>
        <dbReference type="Rhea" id="RHEA:24056"/>
        <dbReference type="ChEBI" id="CHEBI:15377"/>
        <dbReference type="ChEBI" id="CHEBI:17268"/>
        <dbReference type="ChEBI" id="CHEBI:43474"/>
        <dbReference type="ChEBI" id="CHEBI:84139"/>
        <dbReference type="EC" id="3.1.3.25"/>
    </reaction>
</comment>
<dbReference type="SUPFAM" id="SSF56655">
    <property type="entry name" value="Carbohydrate phosphatase"/>
    <property type="match status" value="1"/>
</dbReference>
<keyword evidence="6 8" id="KW-0460">Magnesium</keyword>
<dbReference type="InterPro" id="IPR033942">
    <property type="entry name" value="IMPase"/>
</dbReference>
<dbReference type="PROSITE" id="PS00629">
    <property type="entry name" value="IMP_1"/>
    <property type="match status" value="1"/>
</dbReference>
<evidence type="ECO:0000256" key="4">
    <source>
        <dbReference type="ARBA" id="ARBA00022723"/>
    </source>
</evidence>
<dbReference type="OrthoDB" id="9772456at2"/>
<accession>A0A5J5FUC9</accession>
<dbReference type="PANTHER" id="PTHR20854">
    <property type="entry name" value="INOSITOL MONOPHOSPHATASE"/>
    <property type="match status" value="1"/>
</dbReference>
<feature type="binding site" evidence="8">
    <location>
        <position position="113"/>
    </location>
    <ligand>
        <name>Mg(2+)</name>
        <dbReference type="ChEBI" id="CHEBI:18420"/>
        <label>1</label>
        <note>catalytic</note>
    </ligand>
</feature>
<dbReference type="PROSITE" id="PS00630">
    <property type="entry name" value="IMP_2"/>
    <property type="match status" value="1"/>
</dbReference>
<evidence type="ECO:0000256" key="8">
    <source>
        <dbReference type="PIRSR" id="PIRSR600760-2"/>
    </source>
</evidence>
<dbReference type="InterPro" id="IPR000760">
    <property type="entry name" value="Inositol_monophosphatase-like"/>
</dbReference>
<dbReference type="InterPro" id="IPR020583">
    <property type="entry name" value="Inositol_monoP_metal-BS"/>
</dbReference>
<evidence type="ECO:0000256" key="6">
    <source>
        <dbReference type="ARBA" id="ARBA00022842"/>
    </source>
</evidence>